<dbReference type="InterPro" id="IPR000719">
    <property type="entry name" value="Prot_kinase_dom"/>
</dbReference>
<dbReference type="KEGG" id="acad:UA74_20550"/>
<dbReference type="GO" id="GO:0004674">
    <property type="term" value="F:protein serine/threonine kinase activity"/>
    <property type="evidence" value="ECO:0007669"/>
    <property type="project" value="UniProtKB-KW"/>
</dbReference>
<sequence length="547" mass="60261">MAGRRVIGDGRYVLDRHPIGKGGMGEVYFGRDTRLERDVAVKFIRFPDGEPDEELIRRFTRESRMAARLEHPGVPAVYDVGTDGARPYLVMQRVRGVTVADLIVEHEPLPIGWAAAVAAQTCAVLSAAHQTSLVHRDLKPGNLMLTPDGTVLVLDFGLAVAMDLPEQSRITRTGQPLGTPAYMAPEQVQDNKSSPRSDLYSLGCTLHEMLTGRQVFAGGSNFSVMERHLREEPMPTGELRADVPPELDQLVRHLLAKSPADRPPDAEAVFGRLLPFVTDLTELPGMVNPPVLPNHVRMYARVLSRVFPPKESSDSTSVHRAEKQEDASTASPVRKTDVGRAMRASEVSDPSGTRGRDTSGAYPRSWIENPHLAGDTSWGSTESDPPRPERPTPVVESRENLDDKLAAVTELFASSDYRGAAPGYRELAEQFDRVGGRLDDALECLRREAVCLGLVGELDAAMHRLTELLVRERAELQPDDPRPLDLRRQLGLLQRGAGREEAARATFRTLLSDLVRIHGAGHPEVARARRLLMPQPDADDTTSRRDS</sequence>
<dbReference type="Gene3D" id="1.25.40.10">
    <property type="entry name" value="Tetratricopeptide repeat domain"/>
    <property type="match status" value="1"/>
</dbReference>
<feature type="compositionally biased region" description="Basic and acidic residues" evidence="8">
    <location>
        <begin position="311"/>
        <end position="326"/>
    </location>
</feature>
<evidence type="ECO:0000256" key="6">
    <source>
        <dbReference type="ARBA" id="ARBA00022840"/>
    </source>
</evidence>
<dbReference type="SUPFAM" id="SSF48452">
    <property type="entry name" value="TPR-like"/>
    <property type="match status" value="1"/>
</dbReference>
<dbReference type="PROSITE" id="PS00107">
    <property type="entry name" value="PROTEIN_KINASE_ATP"/>
    <property type="match status" value="1"/>
</dbReference>
<dbReference type="RefSeq" id="WP_318533259.1">
    <property type="nucleotide sequence ID" value="NZ_CP016076.1"/>
</dbReference>
<keyword evidence="4 7" id="KW-0547">Nucleotide-binding</keyword>
<proteinExistence type="predicted"/>
<organism evidence="10 11">
    <name type="scientific">Actinoalloteichus fjordicus</name>
    <dbReference type="NCBI Taxonomy" id="1612552"/>
    <lineage>
        <taxon>Bacteria</taxon>
        <taxon>Bacillati</taxon>
        <taxon>Actinomycetota</taxon>
        <taxon>Actinomycetes</taxon>
        <taxon>Pseudonocardiales</taxon>
        <taxon>Pseudonocardiaceae</taxon>
        <taxon>Actinoalloteichus</taxon>
    </lineage>
</organism>
<evidence type="ECO:0000256" key="4">
    <source>
        <dbReference type="ARBA" id="ARBA00022741"/>
    </source>
</evidence>
<dbReference type="InterPro" id="IPR008271">
    <property type="entry name" value="Ser/Thr_kinase_AS"/>
</dbReference>
<reference evidence="11" key="1">
    <citation type="submission" date="2016-06" db="EMBL/GenBank/DDBJ databases">
        <title>Complete genome sequence of Actinoalloteichus fjordicus DSM 46855 (=ADI127-17), type strain of the new species Actinoalloteichus fjordicus.</title>
        <authorList>
            <person name="Ruckert C."/>
            <person name="Nouioui I."/>
            <person name="Willmese J."/>
            <person name="van Wezel G."/>
            <person name="Klenk H.-P."/>
            <person name="Kalinowski J."/>
            <person name="Zotchev S.B."/>
        </authorList>
    </citation>
    <scope>NUCLEOTIDE SEQUENCE [LARGE SCALE GENOMIC DNA]</scope>
    <source>
        <strain evidence="11">ADI127-7</strain>
    </source>
</reference>
<evidence type="ECO:0000313" key="10">
    <source>
        <dbReference type="EMBL" id="APU16135.1"/>
    </source>
</evidence>
<keyword evidence="6 7" id="KW-0067">ATP-binding</keyword>
<dbReference type="InterPro" id="IPR011009">
    <property type="entry name" value="Kinase-like_dom_sf"/>
</dbReference>
<dbReference type="EC" id="2.7.11.1" evidence="1"/>
<dbReference type="EMBL" id="CP016076">
    <property type="protein sequence ID" value="APU16135.1"/>
    <property type="molecule type" value="Genomic_DNA"/>
</dbReference>
<evidence type="ECO:0000256" key="5">
    <source>
        <dbReference type="ARBA" id="ARBA00022777"/>
    </source>
</evidence>
<feature type="domain" description="Protein kinase" evidence="9">
    <location>
        <begin position="13"/>
        <end position="277"/>
    </location>
</feature>
<dbReference type="AlphaFoldDB" id="A0AAC9LGU9"/>
<dbReference type="InterPro" id="IPR011990">
    <property type="entry name" value="TPR-like_helical_dom_sf"/>
</dbReference>
<dbReference type="Gene3D" id="1.10.510.10">
    <property type="entry name" value="Transferase(Phosphotransferase) domain 1"/>
    <property type="match status" value="1"/>
</dbReference>
<keyword evidence="11" id="KW-1185">Reference proteome</keyword>
<name>A0AAC9LGU9_9PSEU</name>
<dbReference type="PROSITE" id="PS50011">
    <property type="entry name" value="PROTEIN_KINASE_DOM"/>
    <property type="match status" value="1"/>
</dbReference>
<dbReference type="CDD" id="cd14014">
    <property type="entry name" value="STKc_PknB_like"/>
    <property type="match status" value="1"/>
</dbReference>
<dbReference type="PANTHER" id="PTHR43289:SF6">
    <property type="entry name" value="SERINE_THREONINE-PROTEIN KINASE NEKL-3"/>
    <property type="match status" value="1"/>
</dbReference>
<dbReference type="GO" id="GO:0005524">
    <property type="term" value="F:ATP binding"/>
    <property type="evidence" value="ECO:0007669"/>
    <property type="project" value="UniProtKB-UniRule"/>
</dbReference>
<keyword evidence="2 10" id="KW-0723">Serine/threonine-protein kinase</keyword>
<feature type="compositionally biased region" description="Basic and acidic residues" evidence="8">
    <location>
        <begin position="384"/>
        <end position="400"/>
    </location>
</feature>
<feature type="region of interest" description="Disordered" evidence="8">
    <location>
        <begin position="309"/>
        <end position="400"/>
    </location>
</feature>
<dbReference type="Proteomes" id="UP000185511">
    <property type="component" value="Chromosome"/>
</dbReference>
<evidence type="ECO:0000259" key="9">
    <source>
        <dbReference type="PROSITE" id="PS50011"/>
    </source>
</evidence>
<dbReference type="InterPro" id="IPR017441">
    <property type="entry name" value="Protein_kinase_ATP_BS"/>
</dbReference>
<dbReference type="PROSITE" id="PS00108">
    <property type="entry name" value="PROTEIN_KINASE_ST"/>
    <property type="match status" value="1"/>
</dbReference>
<keyword evidence="5 10" id="KW-0418">Kinase</keyword>
<dbReference type="PANTHER" id="PTHR43289">
    <property type="entry name" value="MITOGEN-ACTIVATED PROTEIN KINASE KINASE KINASE 20-RELATED"/>
    <property type="match status" value="1"/>
</dbReference>
<protein>
    <recommendedName>
        <fullName evidence="1">non-specific serine/threonine protein kinase</fullName>
        <ecNumber evidence="1">2.7.11.1</ecNumber>
    </recommendedName>
</protein>
<evidence type="ECO:0000256" key="7">
    <source>
        <dbReference type="PROSITE-ProRule" id="PRU10141"/>
    </source>
</evidence>
<dbReference type="SUPFAM" id="SSF56112">
    <property type="entry name" value="Protein kinase-like (PK-like)"/>
    <property type="match status" value="1"/>
</dbReference>
<dbReference type="FunFam" id="1.10.510.10:FF:000021">
    <property type="entry name" value="Serine/threonine protein kinase"/>
    <property type="match status" value="1"/>
</dbReference>
<accession>A0AAC9LGU9</accession>
<feature type="binding site" evidence="7">
    <location>
        <position position="42"/>
    </location>
    <ligand>
        <name>ATP</name>
        <dbReference type="ChEBI" id="CHEBI:30616"/>
    </ligand>
</feature>
<dbReference type="SMART" id="SM00220">
    <property type="entry name" value="S_TKc"/>
    <property type="match status" value="1"/>
</dbReference>
<evidence type="ECO:0000256" key="1">
    <source>
        <dbReference type="ARBA" id="ARBA00012513"/>
    </source>
</evidence>
<gene>
    <name evidence="10" type="ORF">UA74_20550</name>
</gene>
<evidence type="ECO:0000256" key="8">
    <source>
        <dbReference type="SAM" id="MobiDB-lite"/>
    </source>
</evidence>
<evidence type="ECO:0000313" key="11">
    <source>
        <dbReference type="Proteomes" id="UP000185511"/>
    </source>
</evidence>
<dbReference type="Pfam" id="PF00069">
    <property type="entry name" value="Pkinase"/>
    <property type="match status" value="1"/>
</dbReference>
<dbReference type="Gene3D" id="3.30.200.20">
    <property type="entry name" value="Phosphorylase Kinase, domain 1"/>
    <property type="match status" value="1"/>
</dbReference>
<keyword evidence="3" id="KW-0808">Transferase</keyword>
<evidence type="ECO:0000256" key="2">
    <source>
        <dbReference type="ARBA" id="ARBA00022527"/>
    </source>
</evidence>
<evidence type="ECO:0000256" key="3">
    <source>
        <dbReference type="ARBA" id="ARBA00022679"/>
    </source>
</evidence>